<dbReference type="EMBL" id="JABAHT010001321">
    <property type="protein sequence ID" value="KAF4649439.1"/>
    <property type="molecule type" value="Genomic_DNA"/>
</dbReference>
<sequence length="157" mass="17236">MSSTPISASAFKELASANCTEAMADEVVAALQSLGAERFVDIEGVLNNETLLSSFNKKLYAEEENETEHQKVKRCMAQERAKVELRSVLDSLSGKRVPVAQVRADYLTRASSKFGGFLSSNLTIDPVMLRSVFDDPGAFKQLRVSADQVMEEESVEP</sequence>
<dbReference type="Proteomes" id="UP000570595">
    <property type="component" value="Unassembled WGS sequence"/>
</dbReference>
<comment type="caution">
    <text evidence="1">The sequence shown here is derived from an EMBL/GenBank/DDBJ whole genome shotgun (WGS) entry which is preliminary data.</text>
</comment>
<proteinExistence type="predicted"/>
<name>A0A7J6KS76_PEROL</name>
<organism evidence="1 2">
    <name type="scientific">Perkinsus olseni</name>
    <name type="common">Perkinsus atlanticus</name>
    <dbReference type="NCBI Taxonomy" id="32597"/>
    <lineage>
        <taxon>Eukaryota</taxon>
        <taxon>Sar</taxon>
        <taxon>Alveolata</taxon>
        <taxon>Perkinsozoa</taxon>
        <taxon>Perkinsea</taxon>
        <taxon>Perkinsida</taxon>
        <taxon>Perkinsidae</taxon>
        <taxon>Perkinsus</taxon>
    </lineage>
</organism>
<evidence type="ECO:0000313" key="1">
    <source>
        <dbReference type="EMBL" id="KAF4649439.1"/>
    </source>
</evidence>
<dbReference type="OrthoDB" id="10505953at2759"/>
<reference evidence="1 2" key="1">
    <citation type="submission" date="2020-04" db="EMBL/GenBank/DDBJ databases">
        <title>Perkinsus olseni comparative genomics.</title>
        <authorList>
            <person name="Bogema D.R."/>
        </authorList>
    </citation>
    <scope>NUCLEOTIDE SEQUENCE [LARGE SCALE GENOMIC DNA]</scope>
    <source>
        <strain evidence="1">ATCC PRA-179</strain>
    </source>
</reference>
<accession>A0A7J6KS76</accession>
<protein>
    <submittedName>
        <fullName evidence="1">Uncharacterized protein</fullName>
    </submittedName>
</protein>
<feature type="non-terminal residue" evidence="1">
    <location>
        <position position="157"/>
    </location>
</feature>
<evidence type="ECO:0000313" key="2">
    <source>
        <dbReference type="Proteomes" id="UP000570595"/>
    </source>
</evidence>
<dbReference type="AlphaFoldDB" id="A0A7J6KS76"/>
<gene>
    <name evidence="1" type="ORF">FOZ61_001343</name>
</gene>